<sequence>MTDNIYDALRESHELQRSLCRALLRSKPHTEQRIATFTALRIELAAHAAAEERFLYAPILMEDAGLSSARHALHEHHQMDELVEDLQVRDHSGASWLATARKLSHKVHHHLREEEKKFFQVSGKLLSKAEKVRAAKRYRKDYARMQKTLKSA</sequence>
<dbReference type="Pfam" id="PF01814">
    <property type="entry name" value="Hemerythrin"/>
    <property type="match status" value="1"/>
</dbReference>
<feature type="domain" description="Hemerythrin-like" evidence="1">
    <location>
        <begin position="5"/>
        <end position="120"/>
    </location>
</feature>
<proteinExistence type="predicted"/>
<dbReference type="Proteomes" id="UP000295341">
    <property type="component" value="Unassembled WGS sequence"/>
</dbReference>
<dbReference type="InterPro" id="IPR012312">
    <property type="entry name" value="Hemerythrin-like"/>
</dbReference>
<reference evidence="2 3" key="1">
    <citation type="submission" date="2019-03" db="EMBL/GenBank/DDBJ databases">
        <title>Genomic Encyclopedia of Type Strains, Phase IV (KMG-IV): sequencing the most valuable type-strain genomes for metagenomic binning, comparative biology and taxonomic classification.</title>
        <authorList>
            <person name="Goeker M."/>
        </authorList>
    </citation>
    <scope>NUCLEOTIDE SEQUENCE [LARGE SCALE GENOMIC DNA]</scope>
    <source>
        <strain evidence="2 3">DSM 26377</strain>
    </source>
</reference>
<evidence type="ECO:0000313" key="3">
    <source>
        <dbReference type="Proteomes" id="UP000295341"/>
    </source>
</evidence>
<accession>A0A4R7PED6</accession>
<dbReference type="Gene3D" id="1.20.120.520">
    <property type="entry name" value="nmb1532 protein domain like"/>
    <property type="match status" value="1"/>
</dbReference>
<comment type="caution">
    <text evidence="2">The sequence shown here is derived from an EMBL/GenBank/DDBJ whole genome shotgun (WGS) entry which is preliminary data.</text>
</comment>
<dbReference type="EMBL" id="SOBT01000008">
    <property type="protein sequence ID" value="TDU31941.1"/>
    <property type="molecule type" value="Genomic_DNA"/>
</dbReference>
<organism evidence="2 3">
    <name type="scientific">Panacagrimonas perspica</name>
    <dbReference type="NCBI Taxonomy" id="381431"/>
    <lineage>
        <taxon>Bacteria</taxon>
        <taxon>Pseudomonadati</taxon>
        <taxon>Pseudomonadota</taxon>
        <taxon>Gammaproteobacteria</taxon>
        <taxon>Nevskiales</taxon>
        <taxon>Nevskiaceae</taxon>
        <taxon>Panacagrimonas</taxon>
    </lineage>
</organism>
<evidence type="ECO:0000259" key="1">
    <source>
        <dbReference type="Pfam" id="PF01814"/>
    </source>
</evidence>
<evidence type="ECO:0000313" key="2">
    <source>
        <dbReference type="EMBL" id="TDU31941.1"/>
    </source>
</evidence>
<dbReference type="PANTHER" id="PTHR35585">
    <property type="entry name" value="HHE DOMAIN PROTEIN (AFU_ORTHOLOGUE AFUA_4G00730)"/>
    <property type="match status" value="1"/>
</dbReference>
<name>A0A4R7PED6_9GAMM</name>
<dbReference type="RefSeq" id="WP_133880489.1">
    <property type="nucleotide sequence ID" value="NZ_MWIN01000006.1"/>
</dbReference>
<gene>
    <name evidence="2" type="ORF">DFR24_1325</name>
</gene>
<dbReference type="PANTHER" id="PTHR35585:SF1">
    <property type="entry name" value="HHE DOMAIN PROTEIN (AFU_ORTHOLOGUE AFUA_4G00730)"/>
    <property type="match status" value="1"/>
</dbReference>
<dbReference type="OrthoDB" id="5523420at2"/>
<dbReference type="AlphaFoldDB" id="A0A4R7PED6"/>
<protein>
    <submittedName>
        <fullName evidence="2">Hemerythrin HHE cation binding domain-containing protein</fullName>
    </submittedName>
</protein>
<keyword evidence="3" id="KW-1185">Reference proteome</keyword>